<dbReference type="InterPro" id="IPR039246">
    <property type="entry name" value="Flagellar_FlgA"/>
</dbReference>
<dbReference type="Gene3D" id="2.30.30.760">
    <property type="match status" value="1"/>
</dbReference>
<keyword evidence="7" id="KW-1005">Bacterial flagellum biogenesis</keyword>
<gene>
    <name evidence="9" type="ORF">GCM10011487_67800</name>
</gene>
<dbReference type="AlphaFoldDB" id="A0A829YNG2"/>
<sequence length="236" mass="25153">MTSLRSYICVLASALAALAFSANASANVQPIESIQAAAEQFVRASLPEKSVKHFVTAGNLDSRLRLDECASPLEAFSQGTGMNTGRMTIGVRCPSATPWTIYVPVTVEVEVSVLVLRRPLARRSPVALTDVEPQVRRMPGRASLFVSDAASLQGHRLKRSLPVGTALTVEMLQPNVLVRRGQQVTLIAANSGVQIRAQGQALTEGAADERVRVQNVSSLKVVEGVVESDGVVRVGL</sequence>
<evidence type="ECO:0000259" key="8">
    <source>
        <dbReference type="SMART" id="SM00858"/>
    </source>
</evidence>
<comment type="caution">
    <text evidence="9">The sequence shown here is derived from an EMBL/GenBank/DDBJ whole genome shotgun (WGS) entry which is preliminary data.</text>
</comment>
<comment type="subcellular location">
    <subcellularLocation>
        <location evidence="1 7">Periplasm</location>
    </subcellularLocation>
</comment>
<dbReference type="InterPro" id="IPR017585">
    <property type="entry name" value="SAF_FlgA"/>
</dbReference>
<evidence type="ECO:0000256" key="5">
    <source>
        <dbReference type="ARBA" id="ARBA00022764"/>
    </source>
</evidence>
<dbReference type="GO" id="GO:0042597">
    <property type="term" value="C:periplasmic space"/>
    <property type="evidence" value="ECO:0007669"/>
    <property type="project" value="UniProtKB-SubCell"/>
</dbReference>
<evidence type="ECO:0000256" key="4">
    <source>
        <dbReference type="ARBA" id="ARBA00022729"/>
    </source>
</evidence>
<organism evidence="9 10">
    <name type="scientific">Steroidobacter agaridevorans</name>
    <dbReference type="NCBI Taxonomy" id="2695856"/>
    <lineage>
        <taxon>Bacteria</taxon>
        <taxon>Pseudomonadati</taxon>
        <taxon>Pseudomonadota</taxon>
        <taxon>Gammaproteobacteria</taxon>
        <taxon>Steroidobacterales</taxon>
        <taxon>Steroidobacteraceae</taxon>
        <taxon>Steroidobacter</taxon>
    </lineage>
</organism>
<keyword evidence="5 7" id="KW-0574">Periplasm</keyword>
<comment type="similarity">
    <text evidence="2 7">Belongs to the FlgA family.</text>
</comment>
<protein>
    <recommendedName>
        <fullName evidence="3 7">Flagella basal body P-ring formation protein FlgA</fullName>
    </recommendedName>
</protein>
<evidence type="ECO:0000313" key="10">
    <source>
        <dbReference type="Proteomes" id="UP000445000"/>
    </source>
</evidence>
<dbReference type="SMART" id="SM00858">
    <property type="entry name" value="SAF"/>
    <property type="match status" value="1"/>
</dbReference>
<keyword evidence="10" id="KW-1185">Reference proteome</keyword>
<feature type="signal peptide" evidence="7">
    <location>
        <begin position="1"/>
        <end position="24"/>
    </location>
</feature>
<dbReference type="InterPro" id="IPR013974">
    <property type="entry name" value="SAF"/>
</dbReference>
<keyword evidence="4 7" id="KW-0732">Signal</keyword>
<name>A0A829YNG2_9GAMM</name>
<evidence type="ECO:0000256" key="7">
    <source>
        <dbReference type="RuleBase" id="RU362063"/>
    </source>
</evidence>
<dbReference type="PANTHER" id="PTHR36307">
    <property type="entry name" value="FLAGELLA BASAL BODY P-RING FORMATION PROTEIN FLGA"/>
    <property type="match status" value="1"/>
</dbReference>
<comment type="function">
    <text evidence="6 7">Involved in the assembly process of the P-ring formation. It may associate with FlgF on the rod constituting a structure essential for the P-ring assembly or may act as a modulator protein for the P-ring assembly.</text>
</comment>
<dbReference type="Proteomes" id="UP000445000">
    <property type="component" value="Unassembled WGS sequence"/>
</dbReference>
<accession>A0A829YNG2</accession>
<feature type="chain" id="PRO_5033105765" description="Flagella basal body P-ring formation protein FlgA" evidence="7">
    <location>
        <begin position="25"/>
        <end position="236"/>
    </location>
</feature>
<evidence type="ECO:0000256" key="2">
    <source>
        <dbReference type="ARBA" id="ARBA00010474"/>
    </source>
</evidence>
<evidence type="ECO:0000256" key="3">
    <source>
        <dbReference type="ARBA" id="ARBA00014754"/>
    </source>
</evidence>
<proteinExistence type="inferred from homology"/>
<dbReference type="RefSeq" id="WP_161827914.1">
    <property type="nucleotide sequence ID" value="NZ_BLJO01000001.1"/>
</dbReference>
<dbReference type="GO" id="GO:0044780">
    <property type="term" value="P:bacterial-type flagellum assembly"/>
    <property type="evidence" value="ECO:0007669"/>
    <property type="project" value="InterPro"/>
</dbReference>
<dbReference type="Pfam" id="PF13144">
    <property type="entry name" value="ChapFlgA"/>
    <property type="match status" value="1"/>
</dbReference>
<reference evidence="10" key="1">
    <citation type="submission" date="2020-01" db="EMBL/GenBank/DDBJ databases">
        <title>'Steroidobacter agaridevorans' sp. nov., agar-degrading bacteria isolated from rhizosphere soils.</title>
        <authorList>
            <person name="Ikenaga M."/>
            <person name="Kataoka M."/>
            <person name="Murouchi A."/>
            <person name="Katsuragi S."/>
            <person name="Sakai M."/>
        </authorList>
    </citation>
    <scope>NUCLEOTIDE SEQUENCE [LARGE SCALE GENOMIC DNA]</scope>
    <source>
        <strain evidence="10">YU21-B</strain>
    </source>
</reference>
<feature type="domain" description="SAF" evidence="8">
    <location>
        <begin position="111"/>
        <end position="173"/>
    </location>
</feature>
<dbReference type="Gene3D" id="3.90.1210.10">
    <property type="entry name" value="Antifreeze-like/N-acetylneuraminic acid synthase C-terminal domain"/>
    <property type="match status" value="1"/>
</dbReference>
<dbReference type="Pfam" id="PF17656">
    <property type="entry name" value="ChapFlgA_N"/>
    <property type="match status" value="1"/>
</dbReference>
<dbReference type="NCBIfam" id="TIGR03170">
    <property type="entry name" value="flgA_cterm"/>
    <property type="match status" value="1"/>
</dbReference>
<evidence type="ECO:0000313" key="9">
    <source>
        <dbReference type="EMBL" id="GFE84780.1"/>
    </source>
</evidence>
<dbReference type="InterPro" id="IPR041231">
    <property type="entry name" value="FlgA_N"/>
</dbReference>
<evidence type="ECO:0000256" key="1">
    <source>
        <dbReference type="ARBA" id="ARBA00004418"/>
    </source>
</evidence>
<dbReference type="EMBL" id="BLJN01000010">
    <property type="protein sequence ID" value="GFE84780.1"/>
    <property type="molecule type" value="Genomic_DNA"/>
</dbReference>
<evidence type="ECO:0000256" key="6">
    <source>
        <dbReference type="ARBA" id="ARBA00025643"/>
    </source>
</evidence>
<dbReference type="PANTHER" id="PTHR36307:SF1">
    <property type="entry name" value="FLAGELLA BASAL BODY P-RING FORMATION PROTEIN FLGA"/>
    <property type="match status" value="1"/>
</dbReference>